<feature type="region of interest" description="Disordered" evidence="1">
    <location>
        <begin position="1"/>
        <end position="32"/>
    </location>
</feature>
<keyword evidence="2" id="KW-1185">Reference proteome</keyword>
<sequence>MLSGTEKLKAETSNGEAEEEGESWEDLDDETLDQQLAQLKLEAAQKVQGQKKPSSFEQRASSSNFDKNFLPYVLEVYDLPKKETTQTIKDELQQMGFPGVEVKMVPGTSSALVAFENEKRARDVQVLHKHSWIKLRSLYLASKESQDLAKKSETELRPRATVRPKTTSAIARRLVEGSLGLKSTVTSEKRATERATIQNHKDAKKAAADLWK</sequence>
<feature type="region of interest" description="Disordered" evidence="1">
    <location>
        <begin position="185"/>
        <end position="212"/>
    </location>
</feature>
<protein>
    <submittedName>
        <fullName evidence="3">Uncharacterized protein</fullName>
    </submittedName>
</protein>
<dbReference type="WBParaSite" id="MBELARI_LOCUS17536">
    <property type="protein sequence ID" value="MBELARI_LOCUS17536"/>
    <property type="gene ID" value="MBELARI_LOCUS17536"/>
</dbReference>
<dbReference type="AlphaFoldDB" id="A0AAF3J5J0"/>
<proteinExistence type="predicted"/>
<dbReference type="InterPro" id="IPR039884">
    <property type="entry name" value="R3HC1/R3HCL"/>
</dbReference>
<dbReference type="PANTHER" id="PTHR21678:SF0">
    <property type="entry name" value="C3H1-TYPE DOMAIN-CONTAINING PROTEIN"/>
    <property type="match status" value="1"/>
</dbReference>
<accession>A0AAF3J5J0</accession>
<evidence type="ECO:0000313" key="3">
    <source>
        <dbReference type="WBParaSite" id="MBELARI_LOCUS17536"/>
    </source>
</evidence>
<feature type="compositionally biased region" description="Basic and acidic residues" evidence="1">
    <location>
        <begin position="1"/>
        <end position="10"/>
    </location>
</feature>
<feature type="compositionally biased region" description="Basic and acidic residues" evidence="1">
    <location>
        <begin position="187"/>
        <end position="212"/>
    </location>
</feature>
<name>A0AAF3J5J0_9BILA</name>
<evidence type="ECO:0000256" key="1">
    <source>
        <dbReference type="SAM" id="MobiDB-lite"/>
    </source>
</evidence>
<reference evidence="3" key="1">
    <citation type="submission" date="2024-02" db="UniProtKB">
        <authorList>
            <consortium name="WormBaseParasite"/>
        </authorList>
    </citation>
    <scope>IDENTIFICATION</scope>
</reference>
<organism evidence="2 3">
    <name type="scientific">Mesorhabditis belari</name>
    <dbReference type="NCBI Taxonomy" id="2138241"/>
    <lineage>
        <taxon>Eukaryota</taxon>
        <taxon>Metazoa</taxon>
        <taxon>Ecdysozoa</taxon>
        <taxon>Nematoda</taxon>
        <taxon>Chromadorea</taxon>
        <taxon>Rhabditida</taxon>
        <taxon>Rhabditina</taxon>
        <taxon>Rhabditomorpha</taxon>
        <taxon>Rhabditoidea</taxon>
        <taxon>Rhabditidae</taxon>
        <taxon>Mesorhabditinae</taxon>
        <taxon>Mesorhabditis</taxon>
    </lineage>
</organism>
<evidence type="ECO:0000313" key="2">
    <source>
        <dbReference type="Proteomes" id="UP000887575"/>
    </source>
</evidence>
<dbReference type="PANTHER" id="PTHR21678">
    <property type="entry name" value="GROWTH INHIBITION AND DIFFERENTIATION RELATED PROTEIN 88"/>
    <property type="match status" value="1"/>
</dbReference>
<dbReference type="Proteomes" id="UP000887575">
    <property type="component" value="Unassembled WGS sequence"/>
</dbReference>
<feature type="compositionally biased region" description="Acidic residues" evidence="1">
    <location>
        <begin position="16"/>
        <end position="32"/>
    </location>
</feature>